<evidence type="ECO:0000256" key="5">
    <source>
        <dbReference type="ARBA" id="ARBA00022989"/>
    </source>
</evidence>
<dbReference type="GO" id="GO:0006882">
    <property type="term" value="P:intracellular zinc ion homeostasis"/>
    <property type="evidence" value="ECO:0007669"/>
    <property type="project" value="TreeGrafter"/>
</dbReference>
<dbReference type="Proteomes" id="UP000245383">
    <property type="component" value="Unassembled WGS sequence"/>
</dbReference>
<evidence type="ECO:0000313" key="10">
    <source>
        <dbReference type="EMBL" id="PVU92869.1"/>
    </source>
</evidence>
<evidence type="ECO:0000256" key="1">
    <source>
        <dbReference type="ARBA" id="ARBA00004141"/>
    </source>
</evidence>
<sequence length="523" mass="58512">MAMSRSLRVKIMLFFSIILFFLELIVGLVAGSIALVADSFHMLNDVLSLVIALYAIKLSKKKNFNPRNTYGWQRSEILGALINAVLLLDKPQLILMVGGIGLFFNIVGMYMFGDAHSHHSHGHDHSHNHSHDHTHEHSHNHSQSENIKLLNNHDATHNSISNGSNYIENSHVNPYGSLAESQALLPDANLKNNNDIGLQSNTKSNQTLVSVSDRSSVSTGEIMALPDTSHPLTDYPAVTKNAIIESAEYIKRVNKTTDHSDNSSILPTHNNKKNGSHNDDSHEHSNPSGHLNMHGVWLHVLGDCLANVAVIISALFIWLTPYTWRFYMDPFISIIDHVFNVHELHVWQLSDTKMVASVHLVISKFKNYKKKTYRAGKDISEYTESDLDISEIYMHVATNANKILHKFGVHSITIQPEFVSFKYDDSQINSNQQLGNITIGSSRPHAPQTQNIATSFNQNISILGFNSEESNGVAKNSRFLTQIVVPAMKDWTDCMLPCEGEECIDYMCCAENISTSVEEYSDL</sequence>
<feature type="domain" description="Cation efflux protein transmembrane" evidence="9">
    <location>
        <begin position="281"/>
        <end position="335"/>
    </location>
</feature>
<evidence type="ECO:0000256" key="6">
    <source>
        <dbReference type="ARBA" id="ARBA00023136"/>
    </source>
</evidence>
<accession>A0A2T9YKM9</accession>
<dbReference type="GO" id="GO:0016020">
    <property type="term" value="C:membrane"/>
    <property type="evidence" value="ECO:0007669"/>
    <property type="project" value="UniProtKB-SubCell"/>
</dbReference>
<dbReference type="Gene3D" id="1.20.1510.10">
    <property type="entry name" value="Cation efflux protein transmembrane domain"/>
    <property type="match status" value="2"/>
</dbReference>
<keyword evidence="5 8" id="KW-1133">Transmembrane helix</keyword>
<feature type="transmembrane region" description="Helical" evidence="8">
    <location>
        <begin position="94"/>
        <end position="113"/>
    </location>
</feature>
<evidence type="ECO:0000259" key="9">
    <source>
        <dbReference type="Pfam" id="PF01545"/>
    </source>
</evidence>
<feature type="region of interest" description="Disordered" evidence="7">
    <location>
        <begin position="256"/>
        <end position="287"/>
    </location>
</feature>
<gene>
    <name evidence="10" type="ORF">BB561_003570</name>
</gene>
<keyword evidence="4" id="KW-0862">Zinc</keyword>
<evidence type="ECO:0000256" key="3">
    <source>
        <dbReference type="ARBA" id="ARBA00022692"/>
    </source>
</evidence>
<dbReference type="Pfam" id="PF01545">
    <property type="entry name" value="Cation_efflux"/>
    <property type="match status" value="2"/>
</dbReference>
<evidence type="ECO:0000256" key="8">
    <source>
        <dbReference type="SAM" id="Phobius"/>
    </source>
</evidence>
<feature type="transmembrane region" description="Helical" evidence="8">
    <location>
        <begin position="12"/>
        <end position="36"/>
    </location>
</feature>
<dbReference type="OrthoDB" id="9944568at2759"/>
<feature type="compositionally biased region" description="Basic and acidic residues" evidence="7">
    <location>
        <begin position="276"/>
        <end position="285"/>
    </location>
</feature>
<keyword evidence="3 8" id="KW-0812">Transmembrane</keyword>
<feature type="compositionally biased region" description="Basic and acidic residues" evidence="7">
    <location>
        <begin position="123"/>
        <end position="139"/>
    </location>
</feature>
<reference evidence="10 11" key="1">
    <citation type="journal article" date="2018" name="MBio">
        <title>Comparative Genomics Reveals the Core Gene Toolbox for the Fungus-Insect Symbiosis.</title>
        <authorList>
            <person name="Wang Y."/>
            <person name="Stata M."/>
            <person name="Wang W."/>
            <person name="Stajich J.E."/>
            <person name="White M.M."/>
            <person name="Moncalvo J.M."/>
        </authorList>
    </citation>
    <scope>NUCLEOTIDE SEQUENCE [LARGE SCALE GENOMIC DNA]</scope>
    <source>
        <strain evidence="10 11">SWE-8-4</strain>
    </source>
</reference>
<organism evidence="10 11">
    <name type="scientific">Smittium simulii</name>
    <dbReference type="NCBI Taxonomy" id="133385"/>
    <lineage>
        <taxon>Eukaryota</taxon>
        <taxon>Fungi</taxon>
        <taxon>Fungi incertae sedis</taxon>
        <taxon>Zoopagomycota</taxon>
        <taxon>Kickxellomycotina</taxon>
        <taxon>Harpellomycetes</taxon>
        <taxon>Harpellales</taxon>
        <taxon>Legeriomycetaceae</taxon>
        <taxon>Smittium</taxon>
    </lineage>
</organism>
<name>A0A2T9YKM9_9FUNG</name>
<dbReference type="PANTHER" id="PTHR45820:SF4">
    <property type="entry name" value="ZINC TRANSPORTER 63C, ISOFORM F"/>
    <property type="match status" value="1"/>
</dbReference>
<dbReference type="InterPro" id="IPR027469">
    <property type="entry name" value="Cation_efflux_TMD_sf"/>
</dbReference>
<evidence type="ECO:0000313" key="11">
    <source>
        <dbReference type="Proteomes" id="UP000245383"/>
    </source>
</evidence>
<dbReference type="InterPro" id="IPR058533">
    <property type="entry name" value="Cation_efflux_TM"/>
</dbReference>
<dbReference type="PANTHER" id="PTHR45820">
    <property type="entry name" value="FI23527P1"/>
    <property type="match status" value="1"/>
</dbReference>
<feature type="transmembrane region" description="Helical" evidence="8">
    <location>
        <begin position="296"/>
        <end position="319"/>
    </location>
</feature>
<feature type="region of interest" description="Disordered" evidence="7">
    <location>
        <begin position="118"/>
        <end position="145"/>
    </location>
</feature>
<dbReference type="AlphaFoldDB" id="A0A2T9YKM9"/>
<keyword evidence="11" id="KW-1185">Reference proteome</keyword>
<dbReference type="SUPFAM" id="SSF161111">
    <property type="entry name" value="Cation efflux protein transmembrane domain-like"/>
    <property type="match status" value="1"/>
</dbReference>
<comment type="caution">
    <text evidence="10">The sequence shown here is derived from an EMBL/GenBank/DDBJ whole genome shotgun (WGS) entry which is preliminary data.</text>
</comment>
<proteinExistence type="inferred from homology"/>
<comment type="similarity">
    <text evidence="2">Belongs to the cation diffusion facilitator (CDF) transporter (TC 2.A.4) family. SLC30A subfamily.</text>
</comment>
<protein>
    <recommendedName>
        <fullName evidence="9">Cation efflux protein transmembrane domain-containing protein</fullName>
    </recommendedName>
</protein>
<dbReference type="GO" id="GO:0005385">
    <property type="term" value="F:zinc ion transmembrane transporter activity"/>
    <property type="evidence" value="ECO:0007669"/>
    <property type="project" value="TreeGrafter"/>
</dbReference>
<dbReference type="EMBL" id="MBFR01000146">
    <property type="protein sequence ID" value="PVU92869.1"/>
    <property type="molecule type" value="Genomic_DNA"/>
</dbReference>
<evidence type="ECO:0000256" key="4">
    <source>
        <dbReference type="ARBA" id="ARBA00022833"/>
    </source>
</evidence>
<keyword evidence="6 8" id="KW-0472">Membrane</keyword>
<feature type="domain" description="Cation efflux protein transmembrane" evidence="9">
    <location>
        <begin position="10"/>
        <end position="88"/>
    </location>
</feature>
<evidence type="ECO:0000256" key="2">
    <source>
        <dbReference type="ARBA" id="ARBA00008873"/>
    </source>
</evidence>
<comment type="subcellular location">
    <subcellularLocation>
        <location evidence="1">Membrane</location>
        <topology evidence="1">Multi-pass membrane protein</topology>
    </subcellularLocation>
</comment>
<dbReference type="STRING" id="133385.A0A2T9YKM9"/>
<evidence type="ECO:0000256" key="7">
    <source>
        <dbReference type="SAM" id="MobiDB-lite"/>
    </source>
</evidence>